<proteinExistence type="predicted"/>
<dbReference type="AlphaFoldDB" id="A0A450TN39"/>
<name>A0A450TN39_9GAMM</name>
<gene>
    <name evidence="1" type="ORF">BECKDK2373C_GA0170839_12085</name>
</gene>
<reference evidence="1" key="1">
    <citation type="submission" date="2019-02" db="EMBL/GenBank/DDBJ databases">
        <authorList>
            <person name="Gruber-Vodicka R. H."/>
            <person name="Seah K. B. B."/>
        </authorList>
    </citation>
    <scope>NUCLEOTIDE SEQUENCE</scope>
    <source>
        <strain evidence="1">BECK_DK161</strain>
    </source>
</reference>
<evidence type="ECO:0000313" key="1">
    <source>
        <dbReference type="EMBL" id="VFJ69165.1"/>
    </source>
</evidence>
<organism evidence="1">
    <name type="scientific">Candidatus Kentrum sp. DK</name>
    <dbReference type="NCBI Taxonomy" id="2126562"/>
    <lineage>
        <taxon>Bacteria</taxon>
        <taxon>Pseudomonadati</taxon>
        <taxon>Pseudomonadota</taxon>
        <taxon>Gammaproteobacteria</taxon>
        <taxon>Candidatus Kentrum</taxon>
    </lineage>
</organism>
<protein>
    <submittedName>
        <fullName evidence="1">Uncharacterized protein</fullName>
    </submittedName>
</protein>
<dbReference type="EMBL" id="CAADEY010000208">
    <property type="protein sequence ID" value="VFJ69165.1"/>
    <property type="molecule type" value="Genomic_DNA"/>
</dbReference>
<sequence length="182" mass="20576">MRPSDGPAQQIDPFQLNERDFQEYWEVVGVPVQKRIKAASKQVKSTINRLSENNYIGGVILLNTGYLTIPHKFLVSMAERYASKDTSSISEVIVISSWTVTNGFDTVVNYGFHPHEPSSTDLIKLRDTFWETVNRMMTKMVTGELDISSGMQEPMSPIHFKRDGKAFTFGVPQIESSLRKDA</sequence>
<accession>A0A450TN39</accession>